<name>A0A1I3KJ74_9BACL</name>
<evidence type="ECO:0000256" key="1">
    <source>
        <dbReference type="SAM" id="SignalP"/>
    </source>
</evidence>
<keyword evidence="4" id="KW-1185">Reference proteome</keyword>
<gene>
    <name evidence="3" type="ORF">SAMN05518846_1013</name>
</gene>
<dbReference type="Gene3D" id="2.30.30.1210">
    <property type="entry name" value="Domain of unknown function DUF1541"/>
    <property type="match status" value="1"/>
</dbReference>
<protein>
    <recommendedName>
        <fullName evidence="2">DUF1541 domain-containing protein</fullName>
    </recommendedName>
</protein>
<organism evidence="3 4">
    <name type="scientific">Brevibacillus centrosporus</name>
    <dbReference type="NCBI Taxonomy" id="54910"/>
    <lineage>
        <taxon>Bacteria</taxon>
        <taxon>Bacillati</taxon>
        <taxon>Bacillota</taxon>
        <taxon>Bacilli</taxon>
        <taxon>Bacillales</taxon>
        <taxon>Paenibacillaceae</taxon>
        <taxon>Brevibacillus</taxon>
    </lineage>
</organism>
<feature type="domain" description="DUF1541" evidence="2">
    <location>
        <begin position="41"/>
        <end position="92"/>
    </location>
</feature>
<feature type="domain" description="DUF1541" evidence="2">
    <location>
        <begin position="105"/>
        <end position="156"/>
    </location>
</feature>
<feature type="chain" id="PRO_5038850821" description="DUF1541 domain-containing protein" evidence="1">
    <location>
        <begin position="22"/>
        <end position="162"/>
    </location>
</feature>
<proteinExistence type="predicted"/>
<evidence type="ECO:0000259" key="2">
    <source>
        <dbReference type="Pfam" id="PF07563"/>
    </source>
</evidence>
<evidence type="ECO:0000313" key="3">
    <source>
        <dbReference type="EMBL" id="SFI72497.1"/>
    </source>
</evidence>
<sequence>MKKLRLITLMLVAAMGLSACGADTSKAPEGVKDVQKAAFPVGSDVIIHADHMPGMKGAKGKIVAAYDTTAYAVTYTPTTGGAPVTNHKWIIQEEIKNHKTTAYKPGTEVILKADHEKGMMDASAKIESAESTTVYMVDYTPTTGGGEVKNHKWVIESEIAKP</sequence>
<dbReference type="Pfam" id="PF07563">
    <property type="entry name" value="DUF1541"/>
    <property type="match status" value="2"/>
</dbReference>
<accession>A0A1I3KJ74</accession>
<dbReference type="STRING" id="1884381.SAMN05518846_1013"/>
<dbReference type="RefSeq" id="WP_092265909.1">
    <property type="nucleotide sequence ID" value="NZ_BJOE01000025.1"/>
</dbReference>
<dbReference type="EMBL" id="FORT01000001">
    <property type="protein sequence ID" value="SFI72497.1"/>
    <property type="molecule type" value="Genomic_DNA"/>
</dbReference>
<dbReference type="InterPro" id="IPR011438">
    <property type="entry name" value="DUF1541"/>
</dbReference>
<dbReference type="AlphaFoldDB" id="A0A1I3KJ74"/>
<evidence type="ECO:0000313" key="4">
    <source>
        <dbReference type="Proteomes" id="UP000198915"/>
    </source>
</evidence>
<feature type="signal peptide" evidence="1">
    <location>
        <begin position="1"/>
        <end position="21"/>
    </location>
</feature>
<keyword evidence="1" id="KW-0732">Signal</keyword>
<reference evidence="4" key="1">
    <citation type="submission" date="2016-10" db="EMBL/GenBank/DDBJ databases">
        <authorList>
            <person name="Varghese N."/>
            <person name="Submissions S."/>
        </authorList>
    </citation>
    <scope>NUCLEOTIDE SEQUENCE [LARGE SCALE GENOMIC DNA]</scope>
    <source>
        <strain evidence="4">OK042</strain>
    </source>
</reference>
<dbReference type="PROSITE" id="PS51257">
    <property type="entry name" value="PROKAR_LIPOPROTEIN"/>
    <property type="match status" value="1"/>
</dbReference>
<dbReference type="Proteomes" id="UP000198915">
    <property type="component" value="Unassembled WGS sequence"/>
</dbReference>